<dbReference type="EMBL" id="LT670818">
    <property type="protein sequence ID" value="SHG30773.1"/>
    <property type="molecule type" value="Genomic_DNA"/>
</dbReference>
<dbReference type="Gene3D" id="3.40.50.720">
    <property type="entry name" value="NAD(P)-binding Rossmann-like Domain"/>
    <property type="match status" value="1"/>
</dbReference>
<dbReference type="InterPro" id="IPR036291">
    <property type="entry name" value="NAD(P)-bd_dom_sf"/>
</dbReference>
<gene>
    <name evidence="2" type="ORF">SAMN05444169_1747</name>
</gene>
<dbReference type="Pfam" id="PF01370">
    <property type="entry name" value="Epimerase"/>
    <property type="match status" value="1"/>
</dbReference>
<evidence type="ECO:0000313" key="2">
    <source>
        <dbReference type="EMBL" id="SHG30773.1"/>
    </source>
</evidence>
<dbReference type="Proteomes" id="UP000190675">
    <property type="component" value="Chromosome I"/>
</dbReference>
<proteinExistence type="predicted"/>
<dbReference type="AlphaFoldDB" id="A0A1M5ISQ3"/>
<dbReference type="RefSeq" id="WP_079565613.1">
    <property type="nucleotide sequence ID" value="NZ_LT670818.1"/>
</dbReference>
<evidence type="ECO:0000259" key="1">
    <source>
        <dbReference type="Pfam" id="PF01370"/>
    </source>
</evidence>
<name>A0A1M5ISQ3_9BRAD</name>
<dbReference type="InterPro" id="IPR001509">
    <property type="entry name" value="Epimerase_deHydtase"/>
</dbReference>
<dbReference type="GO" id="GO:0004029">
    <property type="term" value="F:aldehyde dehydrogenase (NAD+) activity"/>
    <property type="evidence" value="ECO:0007669"/>
    <property type="project" value="TreeGrafter"/>
</dbReference>
<accession>A0A1M5ISQ3</accession>
<dbReference type="GO" id="GO:0005737">
    <property type="term" value="C:cytoplasm"/>
    <property type="evidence" value="ECO:0007669"/>
    <property type="project" value="TreeGrafter"/>
</dbReference>
<dbReference type="SUPFAM" id="SSF51735">
    <property type="entry name" value="NAD(P)-binding Rossmann-fold domains"/>
    <property type="match status" value="1"/>
</dbReference>
<feature type="domain" description="NAD-dependent epimerase/dehydratase" evidence="1">
    <location>
        <begin position="3"/>
        <end position="213"/>
    </location>
</feature>
<protein>
    <submittedName>
        <fullName evidence="2">Nucleoside-diphosphate-sugar epimerase</fullName>
    </submittedName>
</protein>
<dbReference type="PANTHER" id="PTHR48079:SF6">
    <property type="entry name" value="NAD(P)-BINDING DOMAIN-CONTAINING PROTEIN-RELATED"/>
    <property type="match status" value="1"/>
</dbReference>
<reference evidence="2 3" key="1">
    <citation type="submission" date="2016-11" db="EMBL/GenBank/DDBJ databases">
        <authorList>
            <person name="Jaros S."/>
            <person name="Januszkiewicz K."/>
            <person name="Wedrychowicz H."/>
        </authorList>
    </citation>
    <scope>NUCLEOTIDE SEQUENCE [LARGE SCALE GENOMIC DNA]</scope>
    <source>
        <strain evidence="2 3">GAS242</strain>
    </source>
</reference>
<sequence length="299" mass="32013">MKIFISGASGFVGGTVARRLLDAGCSVRGLVRDAGKAEQLKALGIEPVLGSLEDSDLLVREARSADGVINAADSDHLPAIEALVEGLRGSDKPLLHTSGSSVIGDDARGNRLSENVFDDDTPFVVEAAKQPRRDIELGVLNAANEGIRAIVLCPSNIYGSGTGLNAHSVQIPLLVDQARETGVVRIVGQGVNRWSNVHIEDVAELYLLALHKAPAGAFYFIENGEASFAEIGGAIARRLKLGPVQSWTAEEAAEHWGKRQAHYTFGSNSRVRAKRARKELGWAPRHTSALSWIAEEMPL</sequence>
<dbReference type="PANTHER" id="PTHR48079">
    <property type="entry name" value="PROTEIN YEEZ"/>
    <property type="match status" value="1"/>
</dbReference>
<dbReference type="InterPro" id="IPR051783">
    <property type="entry name" value="NAD(P)-dependent_oxidoreduct"/>
</dbReference>
<organism evidence="2 3">
    <name type="scientific">Bradyrhizobium erythrophlei</name>
    <dbReference type="NCBI Taxonomy" id="1437360"/>
    <lineage>
        <taxon>Bacteria</taxon>
        <taxon>Pseudomonadati</taxon>
        <taxon>Pseudomonadota</taxon>
        <taxon>Alphaproteobacteria</taxon>
        <taxon>Hyphomicrobiales</taxon>
        <taxon>Nitrobacteraceae</taxon>
        <taxon>Bradyrhizobium</taxon>
    </lineage>
</organism>
<evidence type="ECO:0000313" key="3">
    <source>
        <dbReference type="Proteomes" id="UP000190675"/>
    </source>
</evidence>
<dbReference type="OrthoDB" id="9787292at2"/>